<dbReference type="Gene3D" id="3.40.630.30">
    <property type="match status" value="1"/>
</dbReference>
<dbReference type="PANTHER" id="PTHR42791">
    <property type="entry name" value="GNAT FAMILY ACETYLTRANSFERASE"/>
    <property type="match status" value="1"/>
</dbReference>
<dbReference type="PANTHER" id="PTHR42791:SF1">
    <property type="entry name" value="N-ACETYLTRANSFERASE DOMAIN-CONTAINING PROTEIN"/>
    <property type="match status" value="1"/>
</dbReference>
<sequence>MNQASGPVVRPATRDDVADMVRVLSAAFAHDDPIEDFVFPDERVRHRRAARMLRLMIDYRFLPAGGAEVAIVDDKVAGVLLWYPAGYRKDFWRELVSGILLLFAMGTAARRGVVVDSAIEGAAPAEPNLCCVYLGCDPGLQRSGVGRALFGSLVDKADAQSVPLYGLCKDANVDYYRAFGLEPVAKTVLGKKGPQMNVVARLPPHHPDA</sequence>
<dbReference type="SUPFAM" id="SSF55729">
    <property type="entry name" value="Acyl-CoA N-acyltransferases (Nat)"/>
    <property type="match status" value="1"/>
</dbReference>
<evidence type="ECO:0000313" key="1">
    <source>
        <dbReference type="EMBL" id="MEU2122715.1"/>
    </source>
</evidence>
<organism evidence="1 2">
    <name type="scientific">Nocardia niwae</name>
    <dbReference type="NCBI Taxonomy" id="626084"/>
    <lineage>
        <taxon>Bacteria</taxon>
        <taxon>Bacillati</taxon>
        <taxon>Actinomycetota</taxon>
        <taxon>Actinomycetes</taxon>
        <taxon>Mycobacteriales</taxon>
        <taxon>Nocardiaceae</taxon>
        <taxon>Nocardia</taxon>
    </lineage>
</organism>
<reference evidence="1 2" key="1">
    <citation type="submission" date="2024-06" db="EMBL/GenBank/DDBJ databases">
        <title>The Natural Products Discovery Center: Release of the First 8490 Sequenced Strains for Exploring Actinobacteria Biosynthetic Diversity.</title>
        <authorList>
            <person name="Kalkreuter E."/>
            <person name="Kautsar S.A."/>
            <person name="Yang D."/>
            <person name="Bader C.D."/>
            <person name="Teijaro C.N."/>
            <person name="Fluegel L."/>
            <person name="Davis C.M."/>
            <person name="Simpson J.R."/>
            <person name="Lauterbach L."/>
            <person name="Steele A.D."/>
            <person name="Gui C."/>
            <person name="Meng S."/>
            <person name="Li G."/>
            <person name="Viehrig K."/>
            <person name="Ye F."/>
            <person name="Su P."/>
            <person name="Kiefer A.F."/>
            <person name="Nichols A."/>
            <person name="Cepeda A.J."/>
            <person name="Yan W."/>
            <person name="Fan B."/>
            <person name="Jiang Y."/>
            <person name="Adhikari A."/>
            <person name="Zheng C.-J."/>
            <person name="Schuster L."/>
            <person name="Cowan T.M."/>
            <person name="Smanski M.J."/>
            <person name="Chevrette M.G."/>
            <person name="De Carvalho L.P.S."/>
            <person name="Shen B."/>
        </authorList>
    </citation>
    <scope>NUCLEOTIDE SEQUENCE [LARGE SCALE GENOMIC DNA]</scope>
    <source>
        <strain evidence="1 2">NPDC019434</strain>
    </source>
</reference>
<comment type="caution">
    <text evidence="1">The sequence shown here is derived from an EMBL/GenBank/DDBJ whole genome shotgun (WGS) entry which is preliminary data.</text>
</comment>
<protein>
    <submittedName>
        <fullName evidence="1">GNAT family N-acetyltransferase</fullName>
    </submittedName>
</protein>
<dbReference type="EMBL" id="JBEYBR010000027">
    <property type="protein sequence ID" value="MEU2122715.1"/>
    <property type="molecule type" value="Genomic_DNA"/>
</dbReference>
<gene>
    <name evidence="1" type="ORF">ABZ507_12950</name>
</gene>
<accession>A0ABV2X9Z6</accession>
<proteinExistence type="predicted"/>
<keyword evidence="2" id="KW-1185">Reference proteome</keyword>
<dbReference type="Proteomes" id="UP001550535">
    <property type="component" value="Unassembled WGS sequence"/>
</dbReference>
<dbReference type="InterPro" id="IPR016181">
    <property type="entry name" value="Acyl_CoA_acyltransferase"/>
</dbReference>
<dbReference type="InterPro" id="IPR052523">
    <property type="entry name" value="Trichothecene_AcTrans"/>
</dbReference>
<evidence type="ECO:0000313" key="2">
    <source>
        <dbReference type="Proteomes" id="UP001550535"/>
    </source>
</evidence>
<dbReference type="RefSeq" id="WP_357991402.1">
    <property type="nucleotide sequence ID" value="NZ_JBEYBR010000027.1"/>
</dbReference>
<name>A0ABV2X9Z6_9NOCA</name>